<feature type="compositionally biased region" description="Low complexity" evidence="1">
    <location>
        <begin position="818"/>
        <end position="831"/>
    </location>
</feature>
<dbReference type="SMART" id="SM00490">
    <property type="entry name" value="HELICc"/>
    <property type="match status" value="1"/>
</dbReference>
<dbReference type="RefSeq" id="XP_015654245.1">
    <property type="nucleotide sequence ID" value="XM_015807296.1"/>
</dbReference>
<gene>
    <name evidence="3" type="ORF">ABB37_08327</name>
</gene>
<feature type="compositionally biased region" description="Low complexity" evidence="1">
    <location>
        <begin position="64"/>
        <end position="77"/>
    </location>
</feature>
<comment type="caution">
    <text evidence="3">The sequence shown here is derived from an EMBL/GenBank/DDBJ whole genome shotgun (WGS) entry which is preliminary data.</text>
</comment>
<feature type="region of interest" description="Disordered" evidence="1">
    <location>
        <begin position="2732"/>
        <end position="2787"/>
    </location>
</feature>
<feature type="compositionally biased region" description="Basic and acidic residues" evidence="1">
    <location>
        <begin position="1097"/>
        <end position="1111"/>
    </location>
</feature>
<proteinExistence type="predicted"/>
<dbReference type="InterPro" id="IPR027417">
    <property type="entry name" value="P-loop_NTPase"/>
</dbReference>
<dbReference type="SMART" id="SM00487">
    <property type="entry name" value="DEXDc"/>
    <property type="match status" value="1"/>
</dbReference>
<dbReference type="SUPFAM" id="SSF52540">
    <property type="entry name" value="P-loop containing nucleoside triphosphate hydrolases"/>
    <property type="match status" value="1"/>
</dbReference>
<feature type="region of interest" description="Disordered" evidence="1">
    <location>
        <begin position="1093"/>
        <end position="1120"/>
    </location>
</feature>
<feature type="compositionally biased region" description="Low complexity" evidence="1">
    <location>
        <begin position="129"/>
        <end position="139"/>
    </location>
</feature>
<dbReference type="PANTHER" id="PTHR18934">
    <property type="entry name" value="ATP-DEPENDENT RNA HELICASE"/>
    <property type="match status" value="1"/>
</dbReference>
<dbReference type="GeneID" id="26908612"/>
<feature type="compositionally biased region" description="Polar residues" evidence="1">
    <location>
        <begin position="1770"/>
        <end position="1791"/>
    </location>
</feature>
<feature type="region of interest" description="Disordered" evidence="1">
    <location>
        <begin position="2634"/>
        <end position="2681"/>
    </location>
</feature>
<feature type="region of interest" description="Disordered" evidence="1">
    <location>
        <begin position="1768"/>
        <end position="1791"/>
    </location>
</feature>
<feature type="domain" description="Helicase C-terminal" evidence="2">
    <location>
        <begin position="864"/>
        <end position="1041"/>
    </location>
</feature>
<accession>A0A0M9FTL5</accession>
<feature type="region of interest" description="Disordered" evidence="1">
    <location>
        <begin position="1643"/>
        <end position="1670"/>
    </location>
</feature>
<reference evidence="3 4" key="1">
    <citation type="submission" date="2015-07" db="EMBL/GenBank/DDBJ databases">
        <title>High-quality genome of monoxenous trypanosomatid Leptomonas pyrrhocoris.</title>
        <authorList>
            <person name="Flegontov P."/>
            <person name="Butenko A."/>
            <person name="Firsov S."/>
            <person name="Vlcek C."/>
            <person name="Logacheva M.D."/>
            <person name="Field M."/>
            <person name="Filatov D."/>
            <person name="Flegontova O."/>
            <person name="Gerasimov E."/>
            <person name="Jackson A.P."/>
            <person name="Kelly S."/>
            <person name="Opperdoes F."/>
            <person name="O'Reilly A."/>
            <person name="Votypka J."/>
            <person name="Yurchenko V."/>
            <person name="Lukes J."/>
        </authorList>
    </citation>
    <scope>NUCLEOTIDE SEQUENCE [LARGE SCALE GENOMIC DNA]</scope>
    <source>
        <strain evidence="3">H10</strain>
    </source>
</reference>
<dbReference type="EMBL" id="LGTL01000023">
    <property type="protein sequence ID" value="KPA75806.1"/>
    <property type="molecule type" value="Genomic_DNA"/>
</dbReference>
<evidence type="ECO:0000259" key="2">
    <source>
        <dbReference type="PROSITE" id="PS51194"/>
    </source>
</evidence>
<feature type="region of interest" description="Disordered" evidence="1">
    <location>
        <begin position="1425"/>
        <end position="1516"/>
    </location>
</feature>
<dbReference type="InterPro" id="IPR001650">
    <property type="entry name" value="Helicase_C-like"/>
</dbReference>
<feature type="compositionally biased region" description="Basic and acidic residues" evidence="1">
    <location>
        <begin position="2776"/>
        <end position="2787"/>
    </location>
</feature>
<dbReference type="InterPro" id="IPR014001">
    <property type="entry name" value="Helicase_ATP-bd"/>
</dbReference>
<dbReference type="GO" id="GO:0004386">
    <property type="term" value="F:helicase activity"/>
    <property type="evidence" value="ECO:0007669"/>
    <property type="project" value="TreeGrafter"/>
</dbReference>
<sequence>MWMRWRRGPSRRLAPSPLHAARARSHALLVGPRNPNAVLSSTLLLRNRHEGPPADEPPAPSILSSGGATTAAASDATTKNDRTAELLRSIARRGGGAVRRTRPDGAASLFHHDASSGRKGAASRQNPESAASPLARLFAAPPPPPAASPSRQQMPFSPSPSAVSAPPISSTPSGQAASNAHPHIASDRSPPPSRALLVKLLLTIQQEKRVPWATVTHLHPEVSLMPLYASRDDWCAQIGAYGSAAPRATVNSVSSAAPPLFLCAAPTGTGKSVLLPLFAMDAHWAQLEQRLQYTLDHYDALVRDNGSEAQHTAEEDSATRKTVSDTSSALRPFALSSQAAFVSEFTACSRLCVVVSQPTRVACAELARYVSALLAGAARPAQLHEAAHANNPKWEGADKEDGTLRLLIGKRVGYAVGGEPRFCAESEVIYATPGYLLNALQLSSRTSPPSFSASSAAAVAALSPTTLMVDEAHCRDIETDALLAWVKLSRRLIITRHALRQYYVMSATMRLAAMDHYLSRSPSAEAEEDDGEQRRATVGGKGGHEAGSDAYLPILLLSPAQRQHVQQWWRRRRHTQQTPPAAAVAAMNRARSSRHQGDAPSTEDWQAQLQRDTQTRAAVLQLLEAAEGEVCNVGDGVSAVDKCGKGDAAVDDDEDRLPQGIVVATAPYRVERFFVDDLEPERGCFEQSHVLFDAAARRAAVTSGPQSSRSGHDESAHHGGGGAQSRRPRVAAVRFSQPSARPLPLCLTDEGRALRQHLAQTFSTRPSSYNLFVGQSRLLASFVLEVMQAARQRWVPSSSSSSSRSVFSTSTADAPAGSVTHDPSSTSSSVSELARRGAEARATAPVTVLLFVAGISEMHQLLQSLERLCEKVQQQQQQFDSGNAHSTSKTPVDILRSGSEVFSVGLLHSSAVGNPQEQLTATEQTGAPLRLLLATNVAESSLTIANTRVVIDTCLERRALADETTGTTRLQTAFVSPSGLRQRCGRVGRTADGVVIHMAPRHYVLPPAERTMKVGGELTAPGHTQAGDHAQSATLALEPLEDGVVTVLLHVKYFFPNVAAALAALPSPPTAAEVRVALQQLVDMELLVLPEVTSTQKTDKEGKEEESHCTGDDNGTAEQRKGGSSLAYLLNQSSFTTKGLLVASLPLPYEHASLVYHAFQFLCVEDAVLMACAMAVPSLFAVPRVTAHSLVRIAARKLTNSDFTWSHTPADAKPALSPLESFYKRLWVQRDLAGFSCPSLTMDARDRHNSKDAKAGLDGAGRVGHLSEPLLLRAVLRRWYALSSVTDAGPMLSHFSLNRSALRQVDCMVGQCCSRLISLLLPLQRRHGTALNENGLADDAVGAEGEGEEKDFGSYVCASTSSTTLPFVEDWSDGLQEQLLRSLRRLRRAAHSRVQLRQSVHRYRAGLPQWYDSEDRYIRLCSRPYVRNATPQQQPRYPPHTRRLRQQRHTKMTISDRRKTGGDETVAEDKDVEGEGEGAEQQREQQQAVRRHPSFAYWGPPPQQPDNGGSSSLSVAQPYPSLVTSEVRLIGKTPTTTGASAASLAVAPPPIQTRLNRARSPVYRPPPPPPVMPSVAFLLGRTEDRLCAAFVAAFGHRTLRGEDGGHRFHHRRLVRNLQALQQDPDHVCTFHIDVQASPQLALSGADAPADDGGRRRGGAGKTARAGPLSHTSSMSYEDLAAAGVTPHDIRAALESYLAGAGLQQVEVFQSNRLAVAARFASSGFDGLQLRSTGTTSTSVVDKAVEGDEAEADAVDANFSDAAGRHVWPSGTAQRPDYSSTCAADEGTSVSTVGAEEAPAAAATAAGSGATPTEDLSAADLLRPIPLSSMRVKTSLARQQELQQEQNADHEGGAIPLRHASSHPSPSPTERVPAGNPYVQLAPFGASLLIAAVSGSGGGGGGGVGGLQRLPLRVAAPARVSPTLTSSSDNTAALAAANTSSASTTPETEAEAKHTTHAAPADLRHSAAALVPRGPRFSNEASAGASVSWTDTAGTCSRSLKRDDCAALGLADLFPSPVPPPSPSIDAAHRSSESDRGDGGHTDLPSSLADSVPCVSAPPPSVLTLSVVPPVYTARSVMWKVPLATAITLAPPTASPRTRRSKEGADAAARSFPSHQRASRTSLQYCVLCQRLCGSRRSFEQHCRSGSHLEHLYQAVALGLTRLQLEQLYGYASAQAWQGNDTINAETTAPSSSLSALADAAMPLLSLLSLDSSHRASSAASSRAPPRLLAQQIHPCVIHPLSFLNCLQWTPRRTTAPSSSISAVAPSPFAAAAANAGAGSGFAEVGNEEADRATPLAVAGSLMAMQTTLDIIPPAHQRRHPSSSSFGTAQTASALRANGGSRTSGSAPVDEDAALPSPATVAASTLSVHHVWVLDVSSRCGPPSAPSPPPMSLLFVIAGYLAAASPQAMVALLFNATHSDLHGVMLYGLGVWKLPEPLPMRKYAGVLEHIGRGGGWPGVLVPVGGREPPPRQQQLRTHDGLHWCVPTGVCQACAPSAVAASSVAPPAGTPPSAIGTSTVDDLQKHWPTVEATILLTLHEYLHAQRNMVTLADYVERVLCKLQLSPFVAASASSATTITTTRSATAARLLAHFMTHARSGQGIQSLLRDVGCLFLTPPHALSALLRTDVAPAAVHVTGDRSGDSGGDQIHGGSCSSTEGRRSAARTTRVAVREDGSSLSSDASSAWSKRLSQRALAAEGATIELMFTVPPALPSLLPPVDFADRLRSFYEARHAERRRRRAKEDTTPTTTDGRSVNGSSTAQPTRGAAGHPWRSRRRVGGDKWDDRMMF</sequence>
<feature type="region of interest" description="Disordered" evidence="1">
    <location>
        <begin position="2091"/>
        <end position="2114"/>
    </location>
</feature>
<dbReference type="RefSeq" id="XP_015654244.1">
    <property type="nucleotide sequence ID" value="XM_015807295.1"/>
</dbReference>
<dbReference type="PROSITE" id="PS51194">
    <property type="entry name" value="HELICASE_CTER"/>
    <property type="match status" value="1"/>
</dbReference>
<evidence type="ECO:0000313" key="3">
    <source>
        <dbReference type="EMBL" id="KPA75805.1"/>
    </source>
</evidence>
<feature type="region of interest" description="Disordered" evidence="1">
    <location>
        <begin position="1853"/>
        <end position="1875"/>
    </location>
</feature>
<dbReference type="PANTHER" id="PTHR18934:SF85">
    <property type="entry name" value="ATP-DEPENDENT RNA HELICASE DHX8"/>
    <property type="match status" value="1"/>
</dbReference>
<dbReference type="OrthoDB" id="273795at2759"/>
<dbReference type="OMA" id="PYRVERY"/>
<dbReference type="Pfam" id="PF00271">
    <property type="entry name" value="Helicase_C"/>
    <property type="match status" value="1"/>
</dbReference>
<keyword evidence="4" id="KW-1185">Reference proteome</keyword>
<dbReference type="EMBL" id="LGTL01000023">
    <property type="protein sequence ID" value="KPA75807.1"/>
    <property type="molecule type" value="Genomic_DNA"/>
</dbReference>
<feature type="region of interest" description="Disordered" evidence="1">
    <location>
        <begin position="1934"/>
        <end position="1961"/>
    </location>
</feature>
<dbReference type="EMBL" id="LGTL01000023">
    <property type="protein sequence ID" value="KPA75805.1"/>
    <property type="molecule type" value="Genomic_DNA"/>
</dbReference>
<feature type="compositionally biased region" description="Polar residues" evidence="1">
    <location>
        <begin position="2744"/>
        <end position="2761"/>
    </location>
</feature>
<feature type="region of interest" description="Disordered" evidence="1">
    <location>
        <begin position="521"/>
        <end position="545"/>
    </location>
</feature>
<protein>
    <recommendedName>
        <fullName evidence="2">Helicase C-terminal domain-containing protein</fullName>
    </recommendedName>
</protein>
<dbReference type="RefSeq" id="XP_015654246.1">
    <property type="nucleotide sequence ID" value="XM_015807297.1"/>
</dbReference>
<feature type="region of interest" description="Disordered" evidence="1">
    <location>
        <begin position="794"/>
        <end position="833"/>
    </location>
</feature>
<feature type="region of interest" description="Disordered" evidence="1">
    <location>
        <begin position="2314"/>
        <end position="2352"/>
    </location>
</feature>
<dbReference type="GO" id="GO:0071013">
    <property type="term" value="C:catalytic step 2 spliceosome"/>
    <property type="evidence" value="ECO:0007669"/>
    <property type="project" value="TreeGrafter"/>
</dbReference>
<feature type="compositionally biased region" description="Polar residues" evidence="1">
    <location>
        <begin position="2321"/>
        <end position="2332"/>
    </location>
</feature>
<dbReference type="GO" id="GO:0000390">
    <property type="term" value="P:spliceosomal complex disassembly"/>
    <property type="evidence" value="ECO:0007669"/>
    <property type="project" value="TreeGrafter"/>
</dbReference>
<feature type="region of interest" description="Disordered" evidence="1">
    <location>
        <begin position="701"/>
        <end position="734"/>
    </location>
</feature>
<feature type="compositionally biased region" description="Low complexity" evidence="1">
    <location>
        <begin position="797"/>
        <end position="810"/>
    </location>
</feature>
<feature type="compositionally biased region" description="Low complexity" evidence="1">
    <location>
        <begin position="148"/>
        <end position="173"/>
    </location>
</feature>
<dbReference type="Gene3D" id="3.40.50.300">
    <property type="entry name" value="P-loop containing nucleotide triphosphate hydrolases"/>
    <property type="match status" value="2"/>
</dbReference>
<feature type="region of interest" description="Disordered" evidence="1">
    <location>
        <begin position="2011"/>
        <end position="2050"/>
    </location>
</feature>
<name>A0A0M9FTL5_LEPPY</name>
<organism evidence="3 4">
    <name type="scientific">Leptomonas pyrrhocoris</name>
    <name type="common">Firebug parasite</name>
    <dbReference type="NCBI Taxonomy" id="157538"/>
    <lineage>
        <taxon>Eukaryota</taxon>
        <taxon>Discoba</taxon>
        <taxon>Euglenozoa</taxon>
        <taxon>Kinetoplastea</taxon>
        <taxon>Metakinetoplastina</taxon>
        <taxon>Trypanosomatida</taxon>
        <taxon>Trypanosomatidae</taxon>
        <taxon>Leishmaniinae</taxon>
        <taxon>Leptomonas</taxon>
    </lineage>
</organism>
<evidence type="ECO:0000256" key="1">
    <source>
        <dbReference type="SAM" id="MobiDB-lite"/>
    </source>
</evidence>
<dbReference type="GO" id="GO:0003723">
    <property type="term" value="F:RNA binding"/>
    <property type="evidence" value="ECO:0007669"/>
    <property type="project" value="TreeGrafter"/>
</dbReference>
<dbReference type="Proteomes" id="UP000037923">
    <property type="component" value="Unassembled WGS sequence"/>
</dbReference>
<feature type="compositionally biased region" description="Low complexity" evidence="1">
    <location>
        <begin position="1934"/>
        <end position="1946"/>
    </location>
</feature>
<feature type="compositionally biased region" description="Basic and acidic residues" evidence="1">
    <location>
        <begin position="2026"/>
        <end position="2040"/>
    </location>
</feature>
<evidence type="ECO:0000313" key="4">
    <source>
        <dbReference type="Proteomes" id="UP000037923"/>
    </source>
</evidence>
<dbReference type="VEuPathDB" id="TriTrypDB:LpyrH10_23_1120"/>
<feature type="compositionally biased region" description="Polar residues" evidence="1">
    <location>
        <begin position="1505"/>
        <end position="1515"/>
    </location>
</feature>
<feature type="compositionally biased region" description="Basic residues" evidence="1">
    <location>
        <begin position="1439"/>
        <end position="1451"/>
    </location>
</feature>
<feature type="region of interest" description="Disordered" evidence="1">
    <location>
        <begin position="48"/>
        <end position="191"/>
    </location>
</feature>